<proteinExistence type="predicted"/>
<protein>
    <submittedName>
        <fullName evidence="2">Uncharacterized protein</fullName>
    </submittedName>
</protein>
<reference evidence="2 3" key="1">
    <citation type="submission" date="2020-09" db="EMBL/GenBank/DDBJ databases">
        <title>De no assembly of potato wild relative species, Solanum commersonii.</title>
        <authorList>
            <person name="Cho K."/>
        </authorList>
    </citation>
    <scope>NUCLEOTIDE SEQUENCE [LARGE SCALE GENOMIC DNA]</scope>
    <source>
        <strain evidence="2">LZ3.2</strain>
        <tissue evidence="2">Leaf</tissue>
    </source>
</reference>
<sequence>MDFQHQHPYNRPPPPPPPPLPPPSMADPHYQLLHSQRPPVPSPGSWYSNQFQYQPPPQQSPPPPPPPQLQQWGPPPPPPPPFPGPPQGAYPHHHIQQQAQYPPPLPPRPHIPQSSPHGNQWFGLGASMLEVSSSKLLAGESKGFAFWVELVAPSLSREDGIVMVQT</sequence>
<gene>
    <name evidence="2" type="ORF">H5410_026235</name>
</gene>
<organism evidence="2 3">
    <name type="scientific">Solanum commersonii</name>
    <name type="common">Commerson's wild potato</name>
    <name type="synonym">Commerson's nightshade</name>
    <dbReference type="NCBI Taxonomy" id="4109"/>
    <lineage>
        <taxon>Eukaryota</taxon>
        <taxon>Viridiplantae</taxon>
        <taxon>Streptophyta</taxon>
        <taxon>Embryophyta</taxon>
        <taxon>Tracheophyta</taxon>
        <taxon>Spermatophyta</taxon>
        <taxon>Magnoliopsida</taxon>
        <taxon>eudicotyledons</taxon>
        <taxon>Gunneridae</taxon>
        <taxon>Pentapetalae</taxon>
        <taxon>asterids</taxon>
        <taxon>lamiids</taxon>
        <taxon>Solanales</taxon>
        <taxon>Solanaceae</taxon>
        <taxon>Solanoideae</taxon>
        <taxon>Solaneae</taxon>
        <taxon>Solanum</taxon>
    </lineage>
</organism>
<dbReference type="EMBL" id="JACXVP010000005">
    <property type="protein sequence ID" value="KAG5604743.1"/>
    <property type="molecule type" value="Genomic_DNA"/>
</dbReference>
<evidence type="ECO:0000313" key="3">
    <source>
        <dbReference type="Proteomes" id="UP000824120"/>
    </source>
</evidence>
<dbReference type="AlphaFoldDB" id="A0A9J5YYD5"/>
<feature type="compositionally biased region" description="Pro residues" evidence="1">
    <location>
        <begin position="101"/>
        <end position="110"/>
    </location>
</feature>
<dbReference type="OrthoDB" id="10255539at2759"/>
<feature type="region of interest" description="Disordered" evidence="1">
    <location>
        <begin position="1"/>
        <end position="119"/>
    </location>
</feature>
<name>A0A9J5YYD5_SOLCO</name>
<accession>A0A9J5YYD5</accession>
<keyword evidence="3" id="KW-1185">Reference proteome</keyword>
<evidence type="ECO:0000256" key="1">
    <source>
        <dbReference type="SAM" id="MobiDB-lite"/>
    </source>
</evidence>
<feature type="compositionally biased region" description="Pro residues" evidence="1">
    <location>
        <begin position="10"/>
        <end position="25"/>
    </location>
</feature>
<evidence type="ECO:0000313" key="2">
    <source>
        <dbReference type="EMBL" id="KAG5604743.1"/>
    </source>
</evidence>
<feature type="compositionally biased region" description="Pro residues" evidence="1">
    <location>
        <begin position="54"/>
        <end position="88"/>
    </location>
</feature>
<dbReference type="Proteomes" id="UP000824120">
    <property type="component" value="Chromosome 5"/>
</dbReference>
<comment type="caution">
    <text evidence="2">The sequence shown here is derived from an EMBL/GenBank/DDBJ whole genome shotgun (WGS) entry which is preliminary data.</text>
</comment>